<dbReference type="Proteomes" id="UP001164539">
    <property type="component" value="Chromosome 3"/>
</dbReference>
<proteinExistence type="predicted"/>
<gene>
    <name evidence="1" type="ORF">OWV82_006694</name>
</gene>
<evidence type="ECO:0000313" key="1">
    <source>
        <dbReference type="EMBL" id="KAJ4723310.1"/>
    </source>
</evidence>
<comment type="caution">
    <text evidence="1">The sequence shown here is derived from an EMBL/GenBank/DDBJ whole genome shotgun (WGS) entry which is preliminary data.</text>
</comment>
<reference evidence="1 2" key="1">
    <citation type="journal article" date="2023" name="Science">
        <title>Complex scaffold remodeling in plant triterpene biosynthesis.</title>
        <authorList>
            <person name="De La Pena R."/>
            <person name="Hodgson H."/>
            <person name="Liu J.C."/>
            <person name="Stephenson M.J."/>
            <person name="Martin A.C."/>
            <person name="Owen C."/>
            <person name="Harkess A."/>
            <person name="Leebens-Mack J."/>
            <person name="Jimenez L.E."/>
            <person name="Osbourn A."/>
            <person name="Sattely E.S."/>
        </authorList>
    </citation>
    <scope>NUCLEOTIDE SEQUENCE [LARGE SCALE GENOMIC DNA]</scope>
    <source>
        <strain evidence="2">cv. JPN11</strain>
        <tissue evidence="1">Leaf</tissue>
    </source>
</reference>
<dbReference type="EMBL" id="CM051396">
    <property type="protein sequence ID" value="KAJ4723310.1"/>
    <property type="molecule type" value="Genomic_DNA"/>
</dbReference>
<keyword evidence="2" id="KW-1185">Reference proteome</keyword>
<sequence length="421" mass="47843">MQRELKAIEFNKTWTVMPLLKGKHSIGCKWIYQVKYKSDGSIERYKARLVAKGYTQQEGLDFIETFSLVAKLVTVKVLLAIATKNNWSLVQLDVNNAFLNRDLFEEVYMDMPMGYSTPVSHSSPKREKLVCKLHKSIYGLKQASRQWFAKFSHVLIVHGFTQCKSDYSLFTKRSGPNFIALLVYVDDIIITDAQTQNIDSLKLFLQSQFKLKDLGALKYFLGLELARSRKGIPHLDAVHHLLRYHKSSPGQGLLFSSVPDFQLKAFTDVDWGACLDSRKSISGFCIFLGDSMISWKAKKQTNLSRSSAKAEYRALAATTSELVWVHQLLQAFQVSLTGPTLVFCDNQAAVHIASNPIFHERTKHIEIDYHFVHDKIIDGFLKLLPIRTQHQLVDVFTKALSTASIFALLSKMAVIDLHRPP</sequence>
<name>A0ACC1YHM4_MELAZ</name>
<organism evidence="1 2">
    <name type="scientific">Melia azedarach</name>
    <name type="common">Chinaberry tree</name>
    <dbReference type="NCBI Taxonomy" id="155640"/>
    <lineage>
        <taxon>Eukaryota</taxon>
        <taxon>Viridiplantae</taxon>
        <taxon>Streptophyta</taxon>
        <taxon>Embryophyta</taxon>
        <taxon>Tracheophyta</taxon>
        <taxon>Spermatophyta</taxon>
        <taxon>Magnoliopsida</taxon>
        <taxon>eudicotyledons</taxon>
        <taxon>Gunneridae</taxon>
        <taxon>Pentapetalae</taxon>
        <taxon>rosids</taxon>
        <taxon>malvids</taxon>
        <taxon>Sapindales</taxon>
        <taxon>Meliaceae</taxon>
        <taxon>Melia</taxon>
    </lineage>
</organism>
<evidence type="ECO:0000313" key="2">
    <source>
        <dbReference type="Proteomes" id="UP001164539"/>
    </source>
</evidence>
<protein>
    <submittedName>
        <fullName evidence="1">Retrovirus-related Pol polyprotein from transposon TNT 1-94</fullName>
    </submittedName>
</protein>
<accession>A0ACC1YHM4</accession>